<dbReference type="InterPro" id="IPR050266">
    <property type="entry name" value="AB_hydrolase_sf"/>
</dbReference>
<evidence type="ECO:0000256" key="1">
    <source>
        <dbReference type="ARBA" id="ARBA00022801"/>
    </source>
</evidence>
<protein>
    <submittedName>
        <fullName evidence="3">Proline iminopeptidase</fullName>
    </submittedName>
</protein>
<dbReference type="RefSeq" id="WP_027445591.1">
    <property type="nucleotide sequence ID" value="NZ_AULJ01000012.1"/>
</dbReference>
<dbReference type="AlphaFoldDB" id="A0A0A5GED6"/>
<accession>A0A0A5GED6</accession>
<evidence type="ECO:0000313" key="4">
    <source>
        <dbReference type="Proteomes" id="UP000030403"/>
    </source>
</evidence>
<keyword evidence="4" id="KW-1185">Reference proteome</keyword>
<gene>
    <name evidence="3" type="ORF">N783_05620</name>
</gene>
<evidence type="ECO:0000313" key="3">
    <source>
        <dbReference type="EMBL" id="KGX89568.1"/>
    </source>
</evidence>
<dbReference type="InterPro" id="IPR029058">
    <property type="entry name" value="AB_hydrolase_fold"/>
</dbReference>
<dbReference type="STRING" id="1385511.GCA_000425225_01237"/>
<dbReference type="PANTHER" id="PTHR43798">
    <property type="entry name" value="MONOACYLGLYCEROL LIPASE"/>
    <property type="match status" value="1"/>
</dbReference>
<keyword evidence="1" id="KW-0378">Hydrolase</keyword>
<dbReference type="GO" id="GO:0016020">
    <property type="term" value="C:membrane"/>
    <property type="evidence" value="ECO:0007669"/>
    <property type="project" value="TreeGrafter"/>
</dbReference>
<comment type="caution">
    <text evidence="3">The sequence shown here is derived from an EMBL/GenBank/DDBJ whole genome shotgun (WGS) entry which is preliminary data.</text>
</comment>
<reference evidence="3 4" key="1">
    <citation type="submission" date="2013-08" db="EMBL/GenBank/DDBJ databases">
        <authorList>
            <person name="Huang J."/>
            <person name="Wang G."/>
        </authorList>
    </citation>
    <scope>NUCLEOTIDE SEQUENCE [LARGE SCALE GENOMIC DNA]</scope>
    <source>
        <strain evidence="3 4">BH030004</strain>
    </source>
</reference>
<dbReference type="EMBL" id="AVPF01000014">
    <property type="protein sequence ID" value="KGX89568.1"/>
    <property type="molecule type" value="Genomic_DNA"/>
</dbReference>
<name>A0A0A5GED6_9BACI</name>
<proteinExistence type="predicted"/>
<dbReference type="SUPFAM" id="SSF53474">
    <property type="entry name" value="alpha/beta-Hydrolases"/>
    <property type="match status" value="1"/>
</dbReference>
<dbReference type="PANTHER" id="PTHR43798:SF31">
    <property type="entry name" value="AB HYDROLASE SUPERFAMILY PROTEIN YCLE"/>
    <property type="match status" value="1"/>
</dbReference>
<organism evidence="3 4">
    <name type="scientific">Pontibacillus marinus BH030004 = DSM 16465</name>
    <dbReference type="NCBI Taxonomy" id="1385511"/>
    <lineage>
        <taxon>Bacteria</taxon>
        <taxon>Bacillati</taxon>
        <taxon>Bacillota</taxon>
        <taxon>Bacilli</taxon>
        <taxon>Bacillales</taxon>
        <taxon>Bacillaceae</taxon>
        <taxon>Pontibacillus</taxon>
    </lineage>
</organism>
<dbReference type="Pfam" id="PF00561">
    <property type="entry name" value="Abhydrolase_1"/>
    <property type="match status" value="1"/>
</dbReference>
<dbReference type="Proteomes" id="UP000030403">
    <property type="component" value="Unassembled WGS sequence"/>
</dbReference>
<dbReference type="eggNOG" id="COG2021">
    <property type="taxonomic scope" value="Bacteria"/>
</dbReference>
<dbReference type="InterPro" id="IPR000073">
    <property type="entry name" value="AB_hydrolase_1"/>
</dbReference>
<dbReference type="Gene3D" id="3.40.50.1820">
    <property type="entry name" value="alpha/beta hydrolase"/>
    <property type="match status" value="1"/>
</dbReference>
<dbReference type="GO" id="GO:0016787">
    <property type="term" value="F:hydrolase activity"/>
    <property type="evidence" value="ECO:0007669"/>
    <property type="project" value="UniProtKB-KW"/>
</dbReference>
<evidence type="ECO:0000259" key="2">
    <source>
        <dbReference type="Pfam" id="PF00561"/>
    </source>
</evidence>
<sequence>MEVHIDTKNLNLKVKRIGEGEAIIFLQGVRGSELRKFLPYNEALSKDFELIFYEHTEYITSQYINASKPTLQEEVEILNELCIKLGLERVHLFGESWGTILALLYAIYYPHQVQKIFLTGAIGASYESFALFESEMLKRSNHNDIQKFLELAESLSQGEDTVDSIFHMLDPYYVYSSQVTENTSLPMNEIVNNEIGASLRENFDIRKDLSQLAEIPILVAQGTYDIISPEGIQSQLIDYLPQATLVEIEEAGHWTIVDQSEKILGLAKTFFSENQAH</sequence>
<feature type="domain" description="AB hydrolase-1" evidence="2">
    <location>
        <begin position="76"/>
        <end position="258"/>
    </location>
</feature>